<dbReference type="Proteomes" id="UP000662939">
    <property type="component" value="Chromosome"/>
</dbReference>
<dbReference type="KEGG" id="nav:JQS30_10740"/>
<keyword evidence="2" id="KW-1185">Reference proteome</keyword>
<dbReference type="Pfam" id="PF08905">
    <property type="entry name" value="DUF1850"/>
    <property type="match status" value="1"/>
</dbReference>
<organism evidence="1 2">
    <name type="scientific">Natronoglycomyces albus</name>
    <dbReference type="NCBI Taxonomy" id="2811108"/>
    <lineage>
        <taxon>Bacteria</taxon>
        <taxon>Bacillati</taxon>
        <taxon>Actinomycetota</taxon>
        <taxon>Actinomycetes</taxon>
        <taxon>Glycomycetales</taxon>
        <taxon>Glycomycetaceae</taxon>
        <taxon>Natronoglycomyces</taxon>
    </lineage>
</organism>
<accession>A0A895XH81</accession>
<proteinExistence type="predicted"/>
<protein>
    <submittedName>
        <fullName evidence="1">DUF1850 domain-containing protein</fullName>
    </submittedName>
</protein>
<dbReference type="EMBL" id="CP070496">
    <property type="protein sequence ID" value="QSB04277.1"/>
    <property type="molecule type" value="Genomic_DNA"/>
</dbReference>
<sequence>MEILHGDDVLYSRVIEPGEEFTMTHVHSLTERTVRETFSVSEAGEILMEELWFDQHGANLPAGPEEYPDYTTTYEVRGGEVFVSHHSHPLPTFDIVVGGPDRARTLHFADGHSQPLLDIADFGTPVEVTTNLWKG</sequence>
<name>A0A895XH81_9ACTN</name>
<dbReference type="AlphaFoldDB" id="A0A895XH81"/>
<reference evidence="1" key="1">
    <citation type="submission" date="2021-02" db="EMBL/GenBank/DDBJ databases">
        <title>Natronoglycomyces albus gen. nov., sp. nov, a haloalkaliphilic actinobacterium from a soda solonchak soil.</title>
        <authorList>
            <person name="Sorokin D.Y."/>
            <person name="Khijniak T.V."/>
            <person name="Zakharycheva A.P."/>
            <person name="Boueva O.V."/>
            <person name="Ariskina E.V."/>
            <person name="Hahnke R.L."/>
            <person name="Bunk B."/>
            <person name="Sproer C."/>
            <person name="Schumann P."/>
            <person name="Evtushenko L.I."/>
            <person name="Kublanov I.V."/>
        </authorList>
    </citation>
    <scope>NUCLEOTIDE SEQUENCE</scope>
    <source>
        <strain evidence="1">DSM 106290</strain>
    </source>
</reference>
<dbReference type="RefSeq" id="WP_213170275.1">
    <property type="nucleotide sequence ID" value="NZ_CP070496.1"/>
</dbReference>
<dbReference type="InterPro" id="IPR015001">
    <property type="entry name" value="DUF1850"/>
</dbReference>
<gene>
    <name evidence="1" type="ORF">JQS30_10740</name>
</gene>
<evidence type="ECO:0000313" key="2">
    <source>
        <dbReference type="Proteomes" id="UP000662939"/>
    </source>
</evidence>
<evidence type="ECO:0000313" key="1">
    <source>
        <dbReference type="EMBL" id="QSB04277.1"/>
    </source>
</evidence>